<keyword evidence="2" id="KW-1185">Reference proteome</keyword>
<dbReference type="Proteomes" id="UP001497535">
    <property type="component" value="Unassembled WGS sequence"/>
</dbReference>
<gene>
    <name evidence="1" type="ORF">MENTE1834_LOCUS17725</name>
</gene>
<comment type="caution">
    <text evidence="1">The sequence shown here is derived from an EMBL/GenBank/DDBJ whole genome shotgun (WGS) entry which is preliminary data.</text>
</comment>
<evidence type="ECO:0000313" key="2">
    <source>
        <dbReference type="Proteomes" id="UP001497535"/>
    </source>
</evidence>
<evidence type="ECO:0000313" key="1">
    <source>
        <dbReference type="EMBL" id="CAK5067024.1"/>
    </source>
</evidence>
<protein>
    <submittedName>
        <fullName evidence="1">Uncharacterized protein</fullName>
    </submittedName>
</protein>
<organism evidence="1 2">
    <name type="scientific">Meloidogyne enterolobii</name>
    <name type="common">Root-knot nematode worm</name>
    <name type="synonym">Meloidogyne mayaguensis</name>
    <dbReference type="NCBI Taxonomy" id="390850"/>
    <lineage>
        <taxon>Eukaryota</taxon>
        <taxon>Metazoa</taxon>
        <taxon>Ecdysozoa</taxon>
        <taxon>Nematoda</taxon>
        <taxon>Chromadorea</taxon>
        <taxon>Rhabditida</taxon>
        <taxon>Tylenchina</taxon>
        <taxon>Tylenchomorpha</taxon>
        <taxon>Tylenchoidea</taxon>
        <taxon>Meloidogynidae</taxon>
        <taxon>Meloidogyninae</taxon>
        <taxon>Meloidogyne</taxon>
    </lineage>
</organism>
<dbReference type="EMBL" id="CAVMJV010000020">
    <property type="protein sequence ID" value="CAK5067024.1"/>
    <property type="molecule type" value="Genomic_DNA"/>
</dbReference>
<sequence length="309" mass="35429">MDLKKTLKKCRKYYWPRMHSDILRWTRNCITCQLRHSPNPPYRAEMYMVPSNTLFAKVGLDLAGPFPVTQKGNKHLMNIICWFTKYVIAVPVPDTKAITLARAFLTNCYLKFGGCTELITDNATAFTSEFFRDFCSMLYINKSYATPHWSQGNAVTERSFRTFHNIISKYISKDQPDFDELIDAASFCYNTSIHTSTGETPFFLMFGRDPIFCIDQIIDPSISNSMISNDISEFKQKLVTSIRTAWEAAAEANKHAQLKAKEQYDKLLRNPTITVGDRVLLRNYAGKVGTSKKFHMPWKVAIHLAQLQG</sequence>
<proteinExistence type="predicted"/>
<name>A0ACB0YXY8_MELEN</name>
<reference evidence="1" key="1">
    <citation type="submission" date="2023-11" db="EMBL/GenBank/DDBJ databases">
        <authorList>
            <person name="Poullet M."/>
        </authorList>
    </citation>
    <scope>NUCLEOTIDE SEQUENCE</scope>
    <source>
        <strain evidence="1">E1834</strain>
    </source>
</reference>
<accession>A0ACB0YXY8</accession>